<dbReference type="EMBL" id="AHFG01000030">
    <property type="protein sequence ID" value="EJR72004.1"/>
    <property type="molecule type" value="Genomic_DNA"/>
</dbReference>
<organism evidence="1 2">
    <name type="scientific">Bacillus cereus VD154</name>
    <dbReference type="NCBI Taxonomy" id="1053238"/>
    <lineage>
        <taxon>Bacteria</taxon>
        <taxon>Bacillati</taxon>
        <taxon>Bacillota</taxon>
        <taxon>Bacilli</taxon>
        <taxon>Bacillales</taxon>
        <taxon>Bacillaceae</taxon>
        <taxon>Bacillus</taxon>
        <taxon>Bacillus cereus group</taxon>
    </lineage>
</organism>
<comment type="caution">
    <text evidence="1">The sequence shown here is derived from an EMBL/GenBank/DDBJ whole genome shotgun (WGS) entry which is preliminary data.</text>
</comment>
<accession>A0A9W5KXU8</accession>
<name>A0A9W5KXU8_BACCE</name>
<proteinExistence type="predicted"/>
<protein>
    <submittedName>
        <fullName evidence="1">Uncharacterized protein</fullName>
    </submittedName>
</protein>
<dbReference type="Proteomes" id="UP000006967">
    <property type="component" value="Unassembled WGS sequence"/>
</dbReference>
<sequence length="55" mass="6304">MNRVLSASKLMKASEVVKRCSEMKKSPALLFITELEAKCQLREMNRKVSSRMEVS</sequence>
<gene>
    <name evidence="1" type="ORF">IK5_02902</name>
</gene>
<evidence type="ECO:0000313" key="2">
    <source>
        <dbReference type="Proteomes" id="UP000006967"/>
    </source>
</evidence>
<dbReference type="AlphaFoldDB" id="A0A9W5KXU8"/>
<reference evidence="1 2" key="1">
    <citation type="submission" date="2012-04" db="EMBL/GenBank/DDBJ databases">
        <title>The Genome Sequence of Bacillus cereus VD154.</title>
        <authorList>
            <consortium name="The Broad Institute Genome Sequencing Platform"/>
            <consortium name="The Broad Institute Genome Sequencing Center for Infectious Disease"/>
            <person name="Feldgarden M."/>
            <person name="Van der Auwera G.A."/>
            <person name="Mahillon J."/>
            <person name="Duprez V."/>
            <person name="Timmery S."/>
            <person name="Mattelet C."/>
            <person name="Dierick K."/>
            <person name="Sun M."/>
            <person name="Yu Z."/>
            <person name="Zhu L."/>
            <person name="Hu X."/>
            <person name="Shank E.B."/>
            <person name="Swiecicka I."/>
            <person name="Hansen B.M."/>
            <person name="Andrup L."/>
            <person name="Young S.K."/>
            <person name="Zeng Q."/>
            <person name="Gargeya S."/>
            <person name="Fitzgerald M."/>
            <person name="Haas B."/>
            <person name="Abouelleil A."/>
            <person name="Alvarado L."/>
            <person name="Arachchi H.M."/>
            <person name="Berlin A."/>
            <person name="Chapman S.B."/>
            <person name="Goldberg J."/>
            <person name="Griggs A."/>
            <person name="Gujja S."/>
            <person name="Hansen M."/>
            <person name="Howarth C."/>
            <person name="Imamovic A."/>
            <person name="Larimer J."/>
            <person name="McCowen C."/>
            <person name="Montmayeur A."/>
            <person name="Murphy C."/>
            <person name="Neiman D."/>
            <person name="Pearson M."/>
            <person name="Priest M."/>
            <person name="Roberts A."/>
            <person name="Saif S."/>
            <person name="Shea T."/>
            <person name="Sisk P."/>
            <person name="Sykes S."/>
            <person name="Wortman J."/>
            <person name="Nusbaum C."/>
            <person name="Birren B."/>
        </authorList>
    </citation>
    <scope>NUCLEOTIDE SEQUENCE [LARGE SCALE GENOMIC DNA]</scope>
    <source>
        <strain evidence="1 2">VD154</strain>
    </source>
</reference>
<evidence type="ECO:0000313" key="1">
    <source>
        <dbReference type="EMBL" id="EJR72004.1"/>
    </source>
</evidence>